<dbReference type="AlphaFoldDB" id="A0AAV3P0J0"/>
<protein>
    <submittedName>
        <fullName evidence="1">Uncharacterized protein</fullName>
    </submittedName>
</protein>
<dbReference type="Proteomes" id="UP001454036">
    <property type="component" value="Unassembled WGS sequence"/>
</dbReference>
<reference evidence="1 2" key="1">
    <citation type="submission" date="2024-01" db="EMBL/GenBank/DDBJ databases">
        <title>The complete chloroplast genome sequence of Lithospermum erythrorhizon: insights into the phylogenetic relationship among Boraginaceae species and the maternal lineages of purple gromwells.</title>
        <authorList>
            <person name="Okada T."/>
            <person name="Watanabe K."/>
        </authorList>
    </citation>
    <scope>NUCLEOTIDE SEQUENCE [LARGE SCALE GENOMIC DNA]</scope>
</reference>
<evidence type="ECO:0000313" key="2">
    <source>
        <dbReference type="Proteomes" id="UP001454036"/>
    </source>
</evidence>
<organism evidence="1 2">
    <name type="scientific">Lithospermum erythrorhizon</name>
    <name type="common">Purple gromwell</name>
    <name type="synonym">Lithospermum officinale var. erythrorhizon</name>
    <dbReference type="NCBI Taxonomy" id="34254"/>
    <lineage>
        <taxon>Eukaryota</taxon>
        <taxon>Viridiplantae</taxon>
        <taxon>Streptophyta</taxon>
        <taxon>Embryophyta</taxon>
        <taxon>Tracheophyta</taxon>
        <taxon>Spermatophyta</taxon>
        <taxon>Magnoliopsida</taxon>
        <taxon>eudicotyledons</taxon>
        <taxon>Gunneridae</taxon>
        <taxon>Pentapetalae</taxon>
        <taxon>asterids</taxon>
        <taxon>lamiids</taxon>
        <taxon>Boraginales</taxon>
        <taxon>Boraginaceae</taxon>
        <taxon>Boraginoideae</taxon>
        <taxon>Lithospermeae</taxon>
        <taxon>Lithospermum</taxon>
    </lineage>
</organism>
<keyword evidence="2" id="KW-1185">Reference proteome</keyword>
<comment type="caution">
    <text evidence="1">The sequence shown here is derived from an EMBL/GenBank/DDBJ whole genome shotgun (WGS) entry which is preliminary data.</text>
</comment>
<sequence>MVEPLNTFHRGVVVLVANLALSSFLQRCNLMGRGAKNTILTMGGSVVCDENMIRLGCGSEVGWRAVRRSSSFNILGRKEAKVGKGIVLFITVKKGAYCDDAFESGTGMIGTGTIMVQKSFHDGVGEGSVDPRVKIIHHIEATWNSPEARNPEAAWCHQRNSRDVDYRGRWVGRSSRGGGFGGVGLRDRCRSNGKRLPELPRSVVARGPSPELMNLAGASGEDVLTKFDQLTGVDLLTSFDQI</sequence>
<dbReference type="EMBL" id="BAABME010000708">
    <property type="protein sequence ID" value="GAA0144871.1"/>
    <property type="molecule type" value="Genomic_DNA"/>
</dbReference>
<evidence type="ECO:0000313" key="1">
    <source>
        <dbReference type="EMBL" id="GAA0144871.1"/>
    </source>
</evidence>
<accession>A0AAV3P0J0</accession>
<proteinExistence type="predicted"/>
<gene>
    <name evidence="1" type="ORF">LIER_05200</name>
</gene>
<name>A0AAV3P0J0_LITER</name>